<dbReference type="AlphaFoldDB" id="A0A5N6U902"/>
<dbReference type="Proteomes" id="UP000325780">
    <property type="component" value="Unassembled WGS sequence"/>
</dbReference>
<dbReference type="CDD" id="cd12148">
    <property type="entry name" value="fungal_TF_MHR"/>
    <property type="match status" value="1"/>
</dbReference>
<evidence type="ECO:0000313" key="2">
    <source>
        <dbReference type="Proteomes" id="UP000325780"/>
    </source>
</evidence>
<organism evidence="1 2">
    <name type="scientific">Aspergillus avenaceus</name>
    <dbReference type="NCBI Taxonomy" id="36643"/>
    <lineage>
        <taxon>Eukaryota</taxon>
        <taxon>Fungi</taxon>
        <taxon>Dikarya</taxon>
        <taxon>Ascomycota</taxon>
        <taxon>Pezizomycotina</taxon>
        <taxon>Eurotiomycetes</taxon>
        <taxon>Eurotiomycetidae</taxon>
        <taxon>Eurotiales</taxon>
        <taxon>Aspergillaceae</taxon>
        <taxon>Aspergillus</taxon>
        <taxon>Aspergillus subgen. Circumdati</taxon>
    </lineage>
</organism>
<name>A0A5N6U902_ASPAV</name>
<dbReference type="InterPro" id="IPR053187">
    <property type="entry name" value="Notoamide_regulator"/>
</dbReference>
<keyword evidence="2" id="KW-1185">Reference proteome</keyword>
<sequence>MSGQDDLGYTMLHLAIQMGESLQIINHDPLDLDKRQLSTEMVKSIQRTAWGLFQADTVVHTNFLRPSRVNSVAVDRIDRNESGPDDTWSPYPVEMQARPSYLSQYFDESCHLSSLARDISRHLYQSPVRSPRPRGRKDELYATLRQWERKLPPEFDADREPPPHILLLRMRYNSLLIGLARDGFGVQSLLSGSDEQRQTMDETSRAISLTAAQAISALARLHRRLYGMERAHQFATYAIVLGLFTMLDHPSFDILDPDFLSLTSGFSIIASRSQVGRYLFHIFRQSVRSRHQDERILQSDQVSDEVKELFGRHPRSQVPDRWSDYAQGLERYHSSFLGDSHDYAASDVRDMLEKYERLSLGREDSFEGRNDLPKP</sequence>
<dbReference type="EMBL" id="ML742024">
    <property type="protein sequence ID" value="KAE8155094.1"/>
    <property type="molecule type" value="Genomic_DNA"/>
</dbReference>
<dbReference type="PANTHER" id="PTHR47256">
    <property type="entry name" value="ZN(II)2CYS6 TRANSCRIPTION FACTOR (EUROFUNG)-RELATED"/>
    <property type="match status" value="1"/>
</dbReference>
<evidence type="ECO:0000313" key="1">
    <source>
        <dbReference type="EMBL" id="KAE8155094.1"/>
    </source>
</evidence>
<protein>
    <recommendedName>
        <fullName evidence="3">Transcription factor domain-containing protein</fullName>
    </recommendedName>
</protein>
<accession>A0A5N6U902</accession>
<dbReference type="OrthoDB" id="2593732at2759"/>
<reference evidence="1 2" key="1">
    <citation type="submission" date="2019-04" db="EMBL/GenBank/DDBJ databases">
        <title>Friends and foes A comparative genomics study of 23 Aspergillus species from section Flavi.</title>
        <authorList>
            <consortium name="DOE Joint Genome Institute"/>
            <person name="Kjaerbolling I."/>
            <person name="Vesth T."/>
            <person name="Frisvad J.C."/>
            <person name="Nybo J.L."/>
            <person name="Theobald S."/>
            <person name="Kildgaard S."/>
            <person name="Isbrandt T."/>
            <person name="Kuo A."/>
            <person name="Sato A."/>
            <person name="Lyhne E.K."/>
            <person name="Kogle M.E."/>
            <person name="Wiebenga A."/>
            <person name="Kun R.S."/>
            <person name="Lubbers R.J."/>
            <person name="Makela M.R."/>
            <person name="Barry K."/>
            <person name="Chovatia M."/>
            <person name="Clum A."/>
            <person name="Daum C."/>
            <person name="Haridas S."/>
            <person name="He G."/>
            <person name="LaButti K."/>
            <person name="Lipzen A."/>
            <person name="Mondo S."/>
            <person name="Riley R."/>
            <person name="Salamov A."/>
            <person name="Simmons B.A."/>
            <person name="Magnuson J.K."/>
            <person name="Henrissat B."/>
            <person name="Mortensen U.H."/>
            <person name="Larsen T.O."/>
            <person name="Devries R.P."/>
            <person name="Grigoriev I.V."/>
            <person name="Machida M."/>
            <person name="Baker S.E."/>
            <person name="Andersen M.R."/>
        </authorList>
    </citation>
    <scope>NUCLEOTIDE SEQUENCE [LARGE SCALE GENOMIC DNA]</scope>
    <source>
        <strain evidence="1 2">IBT 18842</strain>
    </source>
</reference>
<dbReference type="PANTHER" id="PTHR47256:SF5">
    <property type="entry name" value="ZN(II)2CYS6 TRANSCRIPTION FACTOR (EUROFUNG)"/>
    <property type="match status" value="1"/>
</dbReference>
<evidence type="ECO:0008006" key="3">
    <source>
        <dbReference type="Google" id="ProtNLM"/>
    </source>
</evidence>
<proteinExistence type="predicted"/>
<gene>
    <name evidence="1" type="ORF">BDV25DRAFT_126047</name>
</gene>